<dbReference type="Gene3D" id="1.20.58.80">
    <property type="entry name" value="Phosphotransferase system, lactose/cellobiose-type IIA subunit"/>
    <property type="match status" value="1"/>
</dbReference>
<reference evidence="10 12" key="1">
    <citation type="submission" date="2016-10" db="EMBL/GenBank/DDBJ databases">
        <title>Paenibacillus species isolates.</title>
        <authorList>
            <person name="Beno S.M."/>
        </authorList>
    </citation>
    <scope>NUCLEOTIDE SEQUENCE [LARGE SCALE GENOMIC DNA]</scope>
    <source>
        <strain evidence="9 11">FSL H7-0433</strain>
        <strain evidence="10 12">FSL H7-0918</strain>
    </source>
</reference>
<dbReference type="Pfam" id="PF02255">
    <property type="entry name" value="PTS_IIA"/>
    <property type="match status" value="1"/>
</dbReference>
<dbReference type="GO" id="GO:0046872">
    <property type="term" value="F:metal ion binding"/>
    <property type="evidence" value="ECO:0007669"/>
    <property type="project" value="UniProtKB-KW"/>
</dbReference>
<keyword evidence="3" id="KW-0808">Transferase</keyword>
<evidence type="ECO:0000313" key="10">
    <source>
        <dbReference type="EMBL" id="OME24172.1"/>
    </source>
</evidence>
<dbReference type="EMBL" id="CP021965">
    <property type="protein sequence ID" value="AWV33759.1"/>
    <property type="molecule type" value="Genomic_DNA"/>
</dbReference>
<keyword evidence="6" id="KW-0460">Magnesium</keyword>
<sequence>MVDEVKEEYYTVAFNIISNVGAAKSSVMEALYAAKEGDFKGAEEKLEESKQFFREGHKMHKSLIKREANGEQLQFSLILVHAEDQLMSVETISLLVTEMIELYKRAK</sequence>
<evidence type="ECO:0000313" key="9">
    <source>
        <dbReference type="EMBL" id="OMD07737.1"/>
    </source>
</evidence>
<evidence type="ECO:0000256" key="4">
    <source>
        <dbReference type="ARBA" id="ARBA00022683"/>
    </source>
</evidence>
<dbReference type="PANTHER" id="PTHR34382:SF7">
    <property type="entry name" value="PTS SYSTEM N,N'-DIACETYLCHITOBIOSE-SPECIFIC EIIA COMPONENT"/>
    <property type="match status" value="1"/>
</dbReference>
<feature type="active site" description="Tele-phosphohistidine intermediate" evidence="5">
    <location>
        <position position="81"/>
    </location>
</feature>
<evidence type="ECO:0000256" key="3">
    <source>
        <dbReference type="ARBA" id="ARBA00022679"/>
    </source>
</evidence>
<comment type="cofactor">
    <cofactor evidence="6">
        <name>Mg(2+)</name>
        <dbReference type="ChEBI" id="CHEBI:18420"/>
    </cofactor>
    <text evidence="6">Binds 1 Mg(2+) ion per trimer.</text>
</comment>
<evidence type="ECO:0000313" key="13">
    <source>
        <dbReference type="Proteomes" id="UP000249163"/>
    </source>
</evidence>
<dbReference type="Proteomes" id="UP000187323">
    <property type="component" value="Unassembled WGS sequence"/>
</dbReference>
<dbReference type="Proteomes" id="UP000249163">
    <property type="component" value="Chromosome"/>
</dbReference>
<dbReference type="EMBL" id="MPTO01000002">
    <property type="protein sequence ID" value="OME24172.1"/>
    <property type="molecule type" value="Genomic_DNA"/>
</dbReference>
<dbReference type="GO" id="GO:0009401">
    <property type="term" value="P:phosphoenolpyruvate-dependent sugar phosphotransferase system"/>
    <property type="evidence" value="ECO:0007669"/>
    <property type="project" value="UniProtKB-KW"/>
</dbReference>
<evidence type="ECO:0000313" key="12">
    <source>
        <dbReference type="Proteomes" id="UP000187323"/>
    </source>
</evidence>
<evidence type="ECO:0000256" key="7">
    <source>
        <dbReference type="PROSITE-ProRule" id="PRU00418"/>
    </source>
</evidence>
<name>A0A1R0Z137_9BACL</name>
<dbReference type="InterPro" id="IPR003188">
    <property type="entry name" value="PTS_IIA_lac/cel"/>
</dbReference>
<organism evidence="10 12">
    <name type="scientific">Paenibacillus odorifer</name>
    <dbReference type="NCBI Taxonomy" id="189426"/>
    <lineage>
        <taxon>Bacteria</taxon>
        <taxon>Bacillati</taxon>
        <taxon>Bacillota</taxon>
        <taxon>Bacilli</taxon>
        <taxon>Bacillales</taxon>
        <taxon>Paenibacillaceae</taxon>
        <taxon>Paenibacillus</taxon>
    </lineage>
</organism>
<keyword evidence="11" id="KW-1185">Reference proteome</keyword>
<reference evidence="8 13" key="2">
    <citation type="submission" date="2017-06" db="EMBL/GenBank/DDBJ databases">
        <title>Complete genome sequence of Paenibacillus odorifer CBA7130.</title>
        <authorList>
            <person name="Nam Y.-D."/>
            <person name="Kang J."/>
            <person name="Chung W.-H."/>
        </authorList>
    </citation>
    <scope>NUCLEOTIDE SEQUENCE [LARGE SCALE GENOMIC DNA]</scope>
    <source>
        <strain evidence="8 13">CBA7130</strain>
    </source>
</reference>
<dbReference type="PROSITE" id="PS51095">
    <property type="entry name" value="PTS_EIIA_TYPE_3"/>
    <property type="match status" value="1"/>
</dbReference>
<dbReference type="RefSeq" id="WP_076105685.1">
    <property type="nucleotide sequence ID" value="NZ_CP021965.1"/>
</dbReference>
<protein>
    <submittedName>
        <fullName evidence="10">PTS lactose/cellobiose transporter subunit IIA</fullName>
    </submittedName>
</protein>
<keyword evidence="4" id="KW-0598">Phosphotransferase system</keyword>
<evidence type="ECO:0000256" key="6">
    <source>
        <dbReference type="PIRSR" id="PIRSR000699-2"/>
    </source>
</evidence>
<dbReference type="PIRSF" id="PIRSF000699">
    <property type="entry name" value="PTS_IILac_III"/>
    <property type="match status" value="1"/>
</dbReference>
<keyword evidence="1" id="KW-0813">Transport</keyword>
<dbReference type="GO" id="GO:0016740">
    <property type="term" value="F:transferase activity"/>
    <property type="evidence" value="ECO:0007669"/>
    <property type="project" value="UniProtKB-KW"/>
</dbReference>
<dbReference type="OrthoDB" id="350602at2"/>
<feature type="modified residue" description="Phosphohistidine; by HPr" evidence="7">
    <location>
        <position position="81"/>
    </location>
</feature>
<dbReference type="Proteomes" id="UP000187158">
    <property type="component" value="Unassembled WGS sequence"/>
</dbReference>
<evidence type="ECO:0000313" key="11">
    <source>
        <dbReference type="Proteomes" id="UP000187158"/>
    </source>
</evidence>
<gene>
    <name evidence="10" type="ORF">BSK47_02910</name>
    <name evidence="9" type="ORF">BSO21_30200</name>
    <name evidence="8" type="ORF">CD191_14690</name>
</gene>
<keyword evidence="6" id="KW-0479">Metal-binding</keyword>
<feature type="binding site" evidence="6">
    <location>
        <position position="84"/>
    </location>
    <ligand>
        <name>Mg(2+)</name>
        <dbReference type="ChEBI" id="CHEBI:18420"/>
        <note>ligand shared between all trimeric partners</note>
    </ligand>
</feature>
<evidence type="ECO:0000256" key="1">
    <source>
        <dbReference type="ARBA" id="ARBA00022448"/>
    </source>
</evidence>
<evidence type="ECO:0000256" key="5">
    <source>
        <dbReference type="PIRSR" id="PIRSR000699-1"/>
    </source>
</evidence>
<dbReference type="SUPFAM" id="SSF46973">
    <property type="entry name" value="Enzyme IIa from lactose specific PTS, IIa-lac"/>
    <property type="match status" value="1"/>
</dbReference>
<accession>A0A1R0Z137</accession>
<proteinExistence type="predicted"/>
<dbReference type="EMBL" id="MPVP01000400">
    <property type="protein sequence ID" value="OMD07737.1"/>
    <property type="molecule type" value="Genomic_DNA"/>
</dbReference>
<evidence type="ECO:0000313" key="8">
    <source>
        <dbReference type="EMBL" id="AWV33759.1"/>
    </source>
</evidence>
<dbReference type="AlphaFoldDB" id="A0A1R0Z137"/>
<dbReference type="CDD" id="cd00215">
    <property type="entry name" value="PTS_IIA_lac"/>
    <property type="match status" value="1"/>
</dbReference>
<keyword evidence="2" id="KW-0762">Sugar transport</keyword>
<dbReference type="PANTHER" id="PTHR34382">
    <property type="entry name" value="PTS SYSTEM N,N'-DIACETYLCHITOBIOSE-SPECIFIC EIIA COMPONENT"/>
    <property type="match status" value="1"/>
</dbReference>
<dbReference type="InterPro" id="IPR036542">
    <property type="entry name" value="PTS_IIA_lac/cel_sf"/>
</dbReference>
<evidence type="ECO:0000256" key="2">
    <source>
        <dbReference type="ARBA" id="ARBA00022597"/>
    </source>
</evidence>